<dbReference type="EMBL" id="CP086361">
    <property type="protein sequence ID" value="UNI22382.1"/>
    <property type="molecule type" value="Genomic_DNA"/>
</dbReference>
<feature type="region of interest" description="Disordered" evidence="7">
    <location>
        <begin position="1030"/>
        <end position="1115"/>
    </location>
</feature>
<dbReference type="GO" id="GO:0016020">
    <property type="term" value="C:membrane"/>
    <property type="evidence" value="ECO:0007669"/>
    <property type="project" value="UniProtKB-SubCell"/>
</dbReference>
<dbReference type="PANTHER" id="PTHR48182:SF2">
    <property type="entry name" value="PROTEIN SERAC1"/>
    <property type="match status" value="1"/>
</dbReference>
<dbReference type="InterPro" id="IPR027417">
    <property type="entry name" value="P-loop_NTPase"/>
</dbReference>
<evidence type="ECO:0000256" key="1">
    <source>
        <dbReference type="ARBA" id="ARBA00004173"/>
    </source>
</evidence>
<feature type="compositionally biased region" description="Pro residues" evidence="7">
    <location>
        <begin position="1034"/>
        <end position="1044"/>
    </location>
</feature>
<keyword evidence="4" id="KW-0256">Endoplasmic reticulum</keyword>
<evidence type="ECO:0000256" key="2">
    <source>
        <dbReference type="ARBA" id="ARBA00004240"/>
    </source>
</evidence>
<dbReference type="Gene3D" id="1.25.40.10">
    <property type="entry name" value="Tetratricopeptide repeat domain"/>
    <property type="match status" value="1"/>
</dbReference>
<dbReference type="InterPro" id="IPR052374">
    <property type="entry name" value="SERAC1"/>
</dbReference>
<sequence length="1204" mass="133820">MADALEPVKGFLNRVRGAVSRRRLHNLTGLKVVHDPENAEIDIVAVHGLGGEGFRNWVSADPGVKGKPRPWLEQLLAPDMPKARIMTFEYISDGVSYSFVVRTIVYGQGYNLARSLAHRRNLEPSARSRPLFFIAHGLGGWIVKRALVIAGEAVDMEIRDLELSACGVAFFGTVAPGLPSAPSPIARALRRTTSELYQDSGTPRRGDESEKKPRIKDIEWLTTQMEAFKAISPDLPCLSFYETKKSEEGFVVEQRHSIAGSDGSQIGLKATHQDLVRFKGRDENYKTFIDNFRRMVDGANTSELLKSKRKLYAMSTGTRLEVLSSDFAIPYTLPDAGSDVPRERLLGRLNEILNPDIDSDKMNRSIVILWGPSGTGKSTLARQYTESNKETLSFVFWVRSESWETVMASYLELANTLVEHYSKSAEREQVERDLGLTGVQDMLKVKSARDLDIPRAKSVVRAIRNWLLRPGNTDWLLIFDNVEMSYDIFQFIPLTMSGKIIFTSRNSNCCSWGAKLLVDTMTEQESIDLLASIMGKGAVEDPVQRDAAARVVRQLEYHAQDVSMAASSMRNKALTVLEYHTRIESKLPLSVFGSTIDQSPVTRTVLRISAMLSDSVIPAALFTVSSLKTVPARFANVFAEMKAFQDDHLDDVLEYLLDHDYIQTPPPSESSDSSSASSPSSQSSSSLGSFIMDSAARDHVRGLLTPEEKFDNAWLACNVCADSIQENESTSPTLQKVQEFARIMAPHAKTCYHDWSRVLEGPDDDVDGNEDVAWHVLGRVCMTQGALEQAIGCFELSRQHASRLSDMERTQAALCLSVLLHQNGEYQRSNEVIAGIDINLESVDRALGFRVALTRAAFAAERGELDYAGDQYKTIEGQQEELLGAADMTTVATVEALAATLTRLKDFDVALPLYRRVHLSYQKTFGESHPMTLYALEAFARASHAAFSLDEAEVMFNKSIDIKTRLFGPDHPGIATPLQSLAVIDDFRKCFSSARDRYLRALGIVGPSLGRAHPLYLTIMENLALSRRWEGRDLPPPPPTPPMNPLARRRRSAFAHKRDDADDTAADSLSFSPSPSPSSTAPLAEPSLLNLDDDYETSTTSSRASTLTATGASFGDSGRISPQALAFNESERVYIETIRIKQLAPELYTQRDVVSTAAKLSEMYEHEEFYATTHRQKDAELRELVQQSARRRVGWKRGDPMRVP</sequence>
<feature type="domain" description="Orc1-like AAA ATPase" evidence="8">
    <location>
        <begin position="342"/>
        <end position="483"/>
    </location>
</feature>
<keyword evidence="5" id="KW-0496">Mitochondrion</keyword>
<dbReference type="SUPFAM" id="SSF53474">
    <property type="entry name" value="alpha/beta-Hydrolases"/>
    <property type="match status" value="1"/>
</dbReference>
<dbReference type="Pfam" id="PF13191">
    <property type="entry name" value="AAA_16"/>
    <property type="match status" value="1"/>
</dbReference>
<feature type="compositionally biased region" description="Low complexity" evidence="7">
    <location>
        <begin position="1066"/>
        <end position="1089"/>
    </location>
</feature>
<dbReference type="Gene3D" id="3.40.50.300">
    <property type="entry name" value="P-loop containing nucleotide triphosphate hydrolases"/>
    <property type="match status" value="1"/>
</dbReference>
<evidence type="ECO:0000256" key="5">
    <source>
        <dbReference type="ARBA" id="ARBA00023128"/>
    </source>
</evidence>
<dbReference type="GO" id="GO:0005739">
    <property type="term" value="C:mitochondrion"/>
    <property type="evidence" value="ECO:0007669"/>
    <property type="project" value="UniProtKB-SubCell"/>
</dbReference>
<evidence type="ECO:0000256" key="3">
    <source>
        <dbReference type="ARBA" id="ARBA00004370"/>
    </source>
</evidence>
<dbReference type="RefSeq" id="XP_047845863.1">
    <property type="nucleotide sequence ID" value="XM_047989858.1"/>
</dbReference>
<dbReference type="InterPro" id="IPR029058">
    <property type="entry name" value="AB_hydrolase_fold"/>
</dbReference>
<name>A0A9Q8VF17_9HYPO</name>
<accession>A0A9Q8VF17</accession>
<evidence type="ECO:0000256" key="7">
    <source>
        <dbReference type="SAM" id="MobiDB-lite"/>
    </source>
</evidence>
<dbReference type="KEGG" id="ptkz:JDV02_008274"/>
<comment type="subcellular location">
    <subcellularLocation>
        <location evidence="2">Endoplasmic reticulum</location>
    </subcellularLocation>
    <subcellularLocation>
        <location evidence="3">Membrane</location>
    </subcellularLocation>
    <subcellularLocation>
        <location evidence="1">Mitochondrion</location>
    </subcellularLocation>
</comment>
<organism evidence="9 10">
    <name type="scientific">Purpureocillium takamizusanense</name>
    <dbReference type="NCBI Taxonomy" id="2060973"/>
    <lineage>
        <taxon>Eukaryota</taxon>
        <taxon>Fungi</taxon>
        <taxon>Dikarya</taxon>
        <taxon>Ascomycota</taxon>
        <taxon>Pezizomycotina</taxon>
        <taxon>Sordariomycetes</taxon>
        <taxon>Hypocreomycetidae</taxon>
        <taxon>Hypocreales</taxon>
        <taxon>Ophiocordycipitaceae</taxon>
        <taxon>Purpureocillium</taxon>
    </lineage>
</organism>
<dbReference type="AlphaFoldDB" id="A0A9Q8VF17"/>
<gene>
    <name evidence="9" type="ORF">JDV02_008274</name>
</gene>
<dbReference type="Pfam" id="PF13424">
    <property type="entry name" value="TPR_12"/>
    <property type="match status" value="1"/>
</dbReference>
<feature type="region of interest" description="Disordered" evidence="7">
    <location>
        <begin position="664"/>
        <end position="687"/>
    </location>
</feature>
<keyword evidence="6" id="KW-0472">Membrane</keyword>
<dbReference type="InterPro" id="IPR011990">
    <property type="entry name" value="TPR-like_helical_dom_sf"/>
</dbReference>
<evidence type="ECO:0000259" key="8">
    <source>
        <dbReference type="Pfam" id="PF13191"/>
    </source>
</evidence>
<dbReference type="SUPFAM" id="SSF52540">
    <property type="entry name" value="P-loop containing nucleoside triphosphate hydrolases"/>
    <property type="match status" value="1"/>
</dbReference>
<evidence type="ECO:0000313" key="9">
    <source>
        <dbReference type="EMBL" id="UNI22382.1"/>
    </source>
</evidence>
<evidence type="ECO:0000256" key="6">
    <source>
        <dbReference type="ARBA" id="ARBA00023136"/>
    </source>
</evidence>
<reference evidence="9" key="1">
    <citation type="submission" date="2021-11" db="EMBL/GenBank/DDBJ databases">
        <title>Purpureocillium_takamizusanense_genome.</title>
        <authorList>
            <person name="Nguyen N.-H."/>
        </authorList>
    </citation>
    <scope>NUCLEOTIDE SEQUENCE</scope>
    <source>
        <strain evidence="9">PT3</strain>
    </source>
</reference>
<protein>
    <recommendedName>
        <fullName evidence="8">Orc1-like AAA ATPase domain-containing protein</fullName>
    </recommendedName>
</protein>
<dbReference type="OrthoDB" id="7464126at2759"/>
<keyword evidence="10" id="KW-1185">Reference proteome</keyword>
<dbReference type="SUPFAM" id="SSF48452">
    <property type="entry name" value="TPR-like"/>
    <property type="match status" value="1"/>
</dbReference>
<evidence type="ECO:0000256" key="4">
    <source>
        <dbReference type="ARBA" id="ARBA00022824"/>
    </source>
</evidence>
<dbReference type="Proteomes" id="UP000829364">
    <property type="component" value="Chromosome 8"/>
</dbReference>
<evidence type="ECO:0000313" key="10">
    <source>
        <dbReference type="Proteomes" id="UP000829364"/>
    </source>
</evidence>
<proteinExistence type="predicted"/>
<feature type="compositionally biased region" description="Low complexity" evidence="7">
    <location>
        <begin position="669"/>
        <end position="687"/>
    </location>
</feature>
<dbReference type="InterPro" id="IPR041664">
    <property type="entry name" value="AAA_16"/>
</dbReference>
<feature type="compositionally biased region" description="Low complexity" evidence="7">
    <location>
        <begin position="1097"/>
        <end position="1113"/>
    </location>
</feature>
<dbReference type="PANTHER" id="PTHR48182">
    <property type="entry name" value="PROTEIN SERAC1"/>
    <property type="match status" value="1"/>
</dbReference>
<dbReference type="GO" id="GO:0005783">
    <property type="term" value="C:endoplasmic reticulum"/>
    <property type="evidence" value="ECO:0007669"/>
    <property type="project" value="UniProtKB-SubCell"/>
</dbReference>
<dbReference type="GeneID" id="72070222"/>